<reference evidence="1" key="1">
    <citation type="submission" date="2015-05" db="UniProtKB">
        <authorList>
            <consortium name="EnsemblMetazoa"/>
        </authorList>
    </citation>
    <scope>IDENTIFICATION</scope>
</reference>
<dbReference type="EnsemblMetazoa" id="RPRC007747-RA">
    <property type="protein sequence ID" value="RPRC007747-PA"/>
    <property type="gene ID" value="RPRC007747"/>
</dbReference>
<dbReference type="InterPro" id="IPR013087">
    <property type="entry name" value="Znf_C2H2_type"/>
</dbReference>
<dbReference type="PROSITE" id="PS50157">
    <property type="entry name" value="ZINC_FINGER_C2H2_2"/>
    <property type="match status" value="1"/>
</dbReference>
<dbReference type="InterPro" id="IPR058883">
    <property type="entry name" value="DZIP1_dom"/>
</dbReference>
<dbReference type="Proteomes" id="UP000015103">
    <property type="component" value="Unassembled WGS sequence"/>
</dbReference>
<dbReference type="PROSITE" id="PS00028">
    <property type="entry name" value="ZINC_FINGER_C2H2_1"/>
    <property type="match status" value="1"/>
</dbReference>
<sequence length="473" mass="53988">MPNFFSYPFPDQHVQAETPLSKNVWVVAEGRKSGSVRVLRCLRHRTLEKCIQCPTCKKIFISSHHLRCHFVRRHLQEKVVNYMKGSLNRDSQQERRGTTGVLTTSRRIEQLLKNLSIEELKIFDNDSSSPQENVLNVIEPYLSVLDPVTCYVNYLDFKADEMSLSSNLKAIEGHSEFSQFRRHINTEFNALQDGTLEETSKQRVFANKNAVCLRRSKSTNVDPAFFVSEQIIMEGNKHRNYVTNTSQREVIFTIKKESAETDRQLNDSLLQDDKSANSCAALVSAENENDSLIKTIHVSSQTEELVVSKDGDHVKEHYRKKVTNKDDYQLGNSKYESVPLDEAIQDTKSFDIIEVKIGENITVSGDTSSEKCYNSNEISESRIVDHNNKDSSNKERYNRCFMKVKSALHSRLRDAGVDPSWTTITDSVSEKTNSVLGNRRVNLCKEIPGFMTMRAMLDNTVEQILQGRAITII</sequence>
<dbReference type="EMBL" id="ACPB03016201">
    <property type="status" value="NOT_ANNOTATED_CDS"/>
    <property type="molecule type" value="Genomic_DNA"/>
</dbReference>
<dbReference type="EMBL" id="ACPB03016200">
    <property type="status" value="NOT_ANNOTATED_CDS"/>
    <property type="molecule type" value="Genomic_DNA"/>
</dbReference>
<dbReference type="EMBL" id="ACPB03016199">
    <property type="status" value="NOT_ANNOTATED_CDS"/>
    <property type="molecule type" value="Genomic_DNA"/>
</dbReference>
<name>T1HUM7_RHOPR</name>
<evidence type="ECO:0000313" key="1">
    <source>
        <dbReference type="EnsemblMetazoa" id="RPRC007747-PA"/>
    </source>
</evidence>
<keyword evidence="2" id="KW-1185">Reference proteome</keyword>
<dbReference type="AlphaFoldDB" id="T1HUM7"/>
<dbReference type="EMBL" id="ACPB03016202">
    <property type="status" value="NOT_ANNOTATED_CDS"/>
    <property type="molecule type" value="Genomic_DNA"/>
</dbReference>
<dbReference type="Pfam" id="PF25977">
    <property type="entry name" value="DZIP1"/>
    <property type="match status" value="1"/>
</dbReference>
<proteinExistence type="predicted"/>
<protein>
    <submittedName>
        <fullName evidence="1">C2H2-type domain-containing protein</fullName>
    </submittedName>
</protein>
<organism evidence="1 2">
    <name type="scientific">Rhodnius prolixus</name>
    <name type="common">Triatomid bug</name>
    <dbReference type="NCBI Taxonomy" id="13249"/>
    <lineage>
        <taxon>Eukaryota</taxon>
        <taxon>Metazoa</taxon>
        <taxon>Ecdysozoa</taxon>
        <taxon>Arthropoda</taxon>
        <taxon>Hexapoda</taxon>
        <taxon>Insecta</taxon>
        <taxon>Pterygota</taxon>
        <taxon>Neoptera</taxon>
        <taxon>Paraneoptera</taxon>
        <taxon>Hemiptera</taxon>
        <taxon>Heteroptera</taxon>
        <taxon>Panheteroptera</taxon>
        <taxon>Cimicomorpha</taxon>
        <taxon>Reduviidae</taxon>
        <taxon>Triatominae</taxon>
        <taxon>Rhodnius</taxon>
    </lineage>
</organism>
<accession>T1HUM7</accession>
<dbReference type="HOGENOM" id="CLU_577871_0_0_1"/>
<dbReference type="VEuPathDB" id="VectorBase:RPRC007747"/>
<evidence type="ECO:0000313" key="2">
    <source>
        <dbReference type="Proteomes" id="UP000015103"/>
    </source>
</evidence>
<dbReference type="InParanoid" id="T1HUM7"/>